<evidence type="ECO:0000256" key="2">
    <source>
        <dbReference type="ARBA" id="ARBA00022723"/>
    </source>
</evidence>
<dbReference type="PANTHER" id="PTHR42796:SF4">
    <property type="entry name" value="FUMARYLACETOACETATE HYDROLASE DOMAIN-CONTAINING PROTEIN 2A"/>
    <property type="match status" value="1"/>
</dbReference>
<keyword evidence="2" id="KW-0479">Metal-binding</keyword>
<dbReference type="AlphaFoldDB" id="A0A918KMF2"/>
<organism evidence="4 5">
    <name type="scientific">Saccharospirillum salsuginis</name>
    <dbReference type="NCBI Taxonomy" id="418750"/>
    <lineage>
        <taxon>Bacteria</taxon>
        <taxon>Pseudomonadati</taxon>
        <taxon>Pseudomonadota</taxon>
        <taxon>Gammaproteobacteria</taxon>
        <taxon>Oceanospirillales</taxon>
        <taxon>Saccharospirillaceae</taxon>
        <taxon>Saccharospirillum</taxon>
    </lineage>
</organism>
<proteinExistence type="inferred from homology"/>
<dbReference type="InterPro" id="IPR011234">
    <property type="entry name" value="Fumarylacetoacetase-like_C"/>
</dbReference>
<keyword evidence="4" id="KW-0413">Isomerase</keyword>
<dbReference type="Pfam" id="PF01557">
    <property type="entry name" value="FAA_hydrolase"/>
    <property type="match status" value="1"/>
</dbReference>
<dbReference type="GO" id="GO:0016853">
    <property type="term" value="F:isomerase activity"/>
    <property type="evidence" value="ECO:0007669"/>
    <property type="project" value="UniProtKB-KW"/>
</dbReference>
<name>A0A918KMF2_9GAMM</name>
<evidence type="ECO:0000313" key="5">
    <source>
        <dbReference type="Proteomes" id="UP000626148"/>
    </source>
</evidence>
<evidence type="ECO:0000313" key="4">
    <source>
        <dbReference type="EMBL" id="GGX69205.1"/>
    </source>
</evidence>
<dbReference type="GO" id="GO:0046872">
    <property type="term" value="F:metal ion binding"/>
    <property type="evidence" value="ECO:0007669"/>
    <property type="project" value="UniProtKB-KW"/>
</dbReference>
<reference evidence="4" key="2">
    <citation type="submission" date="2020-09" db="EMBL/GenBank/DDBJ databases">
        <authorList>
            <person name="Sun Q."/>
            <person name="Kim S."/>
        </authorList>
    </citation>
    <scope>NUCLEOTIDE SEQUENCE</scope>
    <source>
        <strain evidence="4">KCTC 22169</strain>
    </source>
</reference>
<feature type="domain" description="Fumarylacetoacetase-like C-terminal" evidence="3">
    <location>
        <begin position="75"/>
        <end position="280"/>
    </location>
</feature>
<dbReference type="InterPro" id="IPR036663">
    <property type="entry name" value="Fumarylacetoacetase_C_sf"/>
</dbReference>
<sequence>MKLLTFNQNGTPCVGLREDSGIRDLSPLADQLGTTLKTMLECETLGRIHDQDLSQLPLIDPDTISYLPPIPNPDKILCIGINYARHIEETGMPKPRRPMVFTRFPDTQVGHGEALVRPAASNKYDFEGELAVVIGRSARNVPADQALDYIAGYSCYNDGSVRDWQMHTSQFTPGKNFPRSGSFGPWMVTPDEIPDPSQLHLMTRVNGETLQDTLTSDLIFDIPALIEYISTFTPLSPGDVIVTGTPGGAGAFRDPKVWLQPGDRVEVEIEGVGLLSNEVVAED</sequence>
<dbReference type="InterPro" id="IPR051121">
    <property type="entry name" value="FAH"/>
</dbReference>
<dbReference type="GO" id="GO:0044281">
    <property type="term" value="P:small molecule metabolic process"/>
    <property type="evidence" value="ECO:0007669"/>
    <property type="project" value="UniProtKB-ARBA"/>
</dbReference>
<accession>A0A918KMF2</accession>
<comment type="similarity">
    <text evidence="1">Belongs to the FAH family.</text>
</comment>
<reference evidence="4" key="1">
    <citation type="journal article" date="2014" name="Int. J. Syst. Evol. Microbiol.">
        <title>Complete genome sequence of Corynebacterium casei LMG S-19264T (=DSM 44701T), isolated from a smear-ripened cheese.</title>
        <authorList>
            <consortium name="US DOE Joint Genome Institute (JGI-PGF)"/>
            <person name="Walter F."/>
            <person name="Albersmeier A."/>
            <person name="Kalinowski J."/>
            <person name="Ruckert C."/>
        </authorList>
    </citation>
    <scope>NUCLEOTIDE SEQUENCE</scope>
    <source>
        <strain evidence="4">KCTC 22169</strain>
    </source>
</reference>
<keyword evidence="5" id="KW-1185">Reference proteome</keyword>
<evidence type="ECO:0000256" key="1">
    <source>
        <dbReference type="ARBA" id="ARBA00010211"/>
    </source>
</evidence>
<dbReference type="SUPFAM" id="SSF56529">
    <property type="entry name" value="FAH"/>
    <property type="match status" value="1"/>
</dbReference>
<gene>
    <name evidence="4" type="ORF">GCM10007392_41160</name>
</gene>
<dbReference type="FunFam" id="3.90.850.10:FF:000008">
    <property type="entry name" value="FAA hydrolase family protein"/>
    <property type="match status" value="1"/>
</dbReference>
<dbReference type="EMBL" id="BMXR01000012">
    <property type="protein sequence ID" value="GGX69205.1"/>
    <property type="molecule type" value="Genomic_DNA"/>
</dbReference>
<dbReference type="RefSeq" id="WP_189612267.1">
    <property type="nucleotide sequence ID" value="NZ_BMXR01000012.1"/>
</dbReference>
<dbReference type="PANTHER" id="PTHR42796">
    <property type="entry name" value="FUMARYLACETOACETATE HYDROLASE DOMAIN-CONTAINING PROTEIN 2A-RELATED"/>
    <property type="match status" value="1"/>
</dbReference>
<comment type="caution">
    <text evidence="4">The sequence shown here is derived from an EMBL/GenBank/DDBJ whole genome shotgun (WGS) entry which is preliminary data.</text>
</comment>
<dbReference type="Proteomes" id="UP000626148">
    <property type="component" value="Unassembled WGS sequence"/>
</dbReference>
<evidence type="ECO:0000259" key="3">
    <source>
        <dbReference type="Pfam" id="PF01557"/>
    </source>
</evidence>
<dbReference type="Gene3D" id="3.90.850.10">
    <property type="entry name" value="Fumarylacetoacetase-like, C-terminal domain"/>
    <property type="match status" value="1"/>
</dbReference>
<protein>
    <submittedName>
        <fullName evidence="4">5-carboxymethyl-2-hydroxymuconate isomerase</fullName>
    </submittedName>
</protein>